<dbReference type="AlphaFoldDB" id="A0A645CAB8"/>
<evidence type="ECO:0000313" key="5">
    <source>
        <dbReference type="EMBL" id="MPM73848.1"/>
    </source>
</evidence>
<dbReference type="InterPro" id="IPR003439">
    <property type="entry name" value="ABC_transporter-like_ATP-bd"/>
</dbReference>
<dbReference type="InterPro" id="IPR027417">
    <property type="entry name" value="P-loop_NTPase"/>
</dbReference>
<dbReference type="GO" id="GO:0016887">
    <property type="term" value="F:ATP hydrolysis activity"/>
    <property type="evidence" value="ECO:0007669"/>
    <property type="project" value="InterPro"/>
</dbReference>
<protein>
    <submittedName>
        <fullName evidence="5">Vitamin B12 import ATP-binding protein BtuD</fullName>
    </submittedName>
</protein>
<dbReference type="PANTHER" id="PTHR42939:SF1">
    <property type="entry name" value="ABC TRANSPORTER ATP-BINDING PROTEIN ALBC-RELATED"/>
    <property type="match status" value="1"/>
</dbReference>
<keyword evidence="3 5" id="KW-0067">ATP-binding</keyword>
<name>A0A645CAB8_9ZZZZ</name>
<dbReference type="PANTHER" id="PTHR42939">
    <property type="entry name" value="ABC TRANSPORTER ATP-BINDING PROTEIN ALBC-RELATED"/>
    <property type="match status" value="1"/>
</dbReference>
<dbReference type="GO" id="GO:0005524">
    <property type="term" value="F:ATP binding"/>
    <property type="evidence" value="ECO:0007669"/>
    <property type="project" value="UniProtKB-KW"/>
</dbReference>
<evidence type="ECO:0000256" key="1">
    <source>
        <dbReference type="ARBA" id="ARBA00022448"/>
    </source>
</evidence>
<feature type="domain" description="ABC transporter" evidence="4">
    <location>
        <begin position="4"/>
        <end position="228"/>
    </location>
</feature>
<evidence type="ECO:0000256" key="3">
    <source>
        <dbReference type="ARBA" id="ARBA00022840"/>
    </source>
</evidence>
<organism evidence="5">
    <name type="scientific">bioreactor metagenome</name>
    <dbReference type="NCBI Taxonomy" id="1076179"/>
    <lineage>
        <taxon>unclassified sequences</taxon>
        <taxon>metagenomes</taxon>
        <taxon>ecological metagenomes</taxon>
    </lineage>
</organism>
<comment type="caution">
    <text evidence="5">The sequence shown here is derived from an EMBL/GenBank/DDBJ whole genome shotgun (WGS) entry which is preliminary data.</text>
</comment>
<dbReference type="SMART" id="SM00382">
    <property type="entry name" value="AAA"/>
    <property type="match status" value="1"/>
</dbReference>
<dbReference type="CDD" id="cd03230">
    <property type="entry name" value="ABC_DR_subfamily_A"/>
    <property type="match status" value="1"/>
</dbReference>
<dbReference type="PROSITE" id="PS00211">
    <property type="entry name" value="ABC_TRANSPORTER_1"/>
    <property type="match status" value="1"/>
</dbReference>
<sequence length="282" mass="32278">MSVISIKNFSKKYGDFLAVDNISLTVNKGEIIGFVGKNGAGKSTTIRSMVNMIFPTKGEILINDLDSVKDSKKIKKQLSYVPSESSFYDNMKVEELLDFCLKFCHADKERISALANYFELDLKKKISELSLGNAKKVSIVQAFLKESDVIVLDEPTSGLDPLMQNKFFDLLLKEKEKGVTIFLSSHNLSEIEKYCDKVIIIKDGKIVDMLEMKNVKLKHKQTVSYVLKNNEQKSFDFDGDINELLKELSKLDLISLEVKNKTVEDEFIDYYKEDDHHDKRFE</sequence>
<dbReference type="Gene3D" id="3.40.50.300">
    <property type="entry name" value="P-loop containing nucleotide triphosphate hydrolases"/>
    <property type="match status" value="1"/>
</dbReference>
<dbReference type="PROSITE" id="PS50893">
    <property type="entry name" value="ABC_TRANSPORTER_2"/>
    <property type="match status" value="1"/>
</dbReference>
<dbReference type="InterPro" id="IPR003593">
    <property type="entry name" value="AAA+_ATPase"/>
</dbReference>
<proteinExistence type="predicted"/>
<keyword evidence="2" id="KW-0547">Nucleotide-binding</keyword>
<gene>
    <name evidence="5" type="primary">btuD_252</name>
    <name evidence="5" type="ORF">SDC9_120833</name>
</gene>
<reference evidence="5" key="1">
    <citation type="submission" date="2019-08" db="EMBL/GenBank/DDBJ databases">
        <authorList>
            <person name="Kucharzyk K."/>
            <person name="Murdoch R.W."/>
            <person name="Higgins S."/>
            <person name="Loffler F."/>
        </authorList>
    </citation>
    <scope>NUCLEOTIDE SEQUENCE</scope>
</reference>
<dbReference type="SUPFAM" id="SSF52540">
    <property type="entry name" value="P-loop containing nucleoside triphosphate hydrolases"/>
    <property type="match status" value="1"/>
</dbReference>
<accession>A0A645CAB8</accession>
<dbReference type="Pfam" id="PF00005">
    <property type="entry name" value="ABC_tran"/>
    <property type="match status" value="1"/>
</dbReference>
<dbReference type="EMBL" id="VSSQ01025607">
    <property type="protein sequence ID" value="MPM73848.1"/>
    <property type="molecule type" value="Genomic_DNA"/>
</dbReference>
<evidence type="ECO:0000256" key="2">
    <source>
        <dbReference type="ARBA" id="ARBA00022741"/>
    </source>
</evidence>
<evidence type="ECO:0000259" key="4">
    <source>
        <dbReference type="PROSITE" id="PS50893"/>
    </source>
</evidence>
<keyword evidence="1" id="KW-0813">Transport</keyword>
<dbReference type="InterPro" id="IPR017871">
    <property type="entry name" value="ABC_transporter-like_CS"/>
</dbReference>
<dbReference type="InterPro" id="IPR051782">
    <property type="entry name" value="ABC_Transporter_VariousFunc"/>
</dbReference>